<dbReference type="Proteomes" id="UP000287651">
    <property type="component" value="Unassembled WGS sequence"/>
</dbReference>
<evidence type="ECO:0000313" key="1">
    <source>
        <dbReference type="EMBL" id="RRT35841.1"/>
    </source>
</evidence>
<dbReference type="AlphaFoldDB" id="A0A426X8N6"/>
<sequence>MSEYHSTAEVGLSCVCIESCIILKLWLSIYGGRIPPRENSKCSKEARKRRRVQRGLATQKQRHQLQRRWIRRSVTVPQRWIYRSRKKGCRYKATDSRAIGLVAPYYRKGGTSMDGQKGKDSTLVIRLVFLILRGVGDKDDGEDGIIS</sequence>
<accession>A0A426X8N6</accession>
<comment type="caution">
    <text evidence="1">The sequence shown here is derived from an EMBL/GenBank/DDBJ whole genome shotgun (WGS) entry which is preliminary data.</text>
</comment>
<name>A0A426X8N6_ENSVE</name>
<proteinExistence type="predicted"/>
<dbReference type="EMBL" id="AMZH03024438">
    <property type="protein sequence ID" value="RRT35841.1"/>
    <property type="molecule type" value="Genomic_DNA"/>
</dbReference>
<evidence type="ECO:0000313" key="2">
    <source>
        <dbReference type="Proteomes" id="UP000287651"/>
    </source>
</evidence>
<organism evidence="1 2">
    <name type="scientific">Ensete ventricosum</name>
    <name type="common">Abyssinian banana</name>
    <name type="synonym">Musa ensete</name>
    <dbReference type="NCBI Taxonomy" id="4639"/>
    <lineage>
        <taxon>Eukaryota</taxon>
        <taxon>Viridiplantae</taxon>
        <taxon>Streptophyta</taxon>
        <taxon>Embryophyta</taxon>
        <taxon>Tracheophyta</taxon>
        <taxon>Spermatophyta</taxon>
        <taxon>Magnoliopsida</taxon>
        <taxon>Liliopsida</taxon>
        <taxon>Zingiberales</taxon>
        <taxon>Musaceae</taxon>
        <taxon>Ensete</taxon>
    </lineage>
</organism>
<reference evidence="1 2" key="1">
    <citation type="journal article" date="2014" name="Agronomy (Basel)">
        <title>A Draft Genome Sequence for Ensete ventricosum, the Drought-Tolerant Tree Against Hunger.</title>
        <authorList>
            <person name="Harrison J."/>
            <person name="Moore K.A."/>
            <person name="Paszkiewicz K."/>
            <person name="Jones T."/>
            <person name="Grant M."/>
            <person name="Ambacheew D."/>
            <person name="Muzemil S."/>
            <person name="Studholme D.J."/>
        </authorList>
    </citation>
    <scope>NUCLEOTIDE SEQUENCE [LARGE SCALE GENOMIC DNA]</scope>
</reference>
<protein>
    <submittedName>
        <fullName evidence="1">Uncharacterized protein</fullName>
    </submittedName>
</protein>
<gene>
    <name evidence="1" type="ORF">B296_00054458</name>
</gene>